<accession>A0A7W8E757</accession>
<reference evidence="1 2" key="1">
    <citation type="submission" date="2020-08" db="EMBL/GenBank/DDBJ databases">
        <title>Genomic Encyclopedia of Type Strains, Phase IV (KMG-V): Genome sequencing to study the core and pangenomes of soil and plant-associated prokaryotes.</title>
        <authorList>
            <person name="Whitman W."/>
        </authorList>
    </citation>
    <scope>NUCLEOTIDE SEQUENCE [LARGE SCALE GENOMIC DNA]</scope>
    <source>
        <strain evidence="1 2">M8UP14</strain>
    </source>
</reference>
<evidence type="ECO:0000313" key="1">
    <source>
        <dbReference type="EMBL" id="MBB5059930.1"/>
    </source>
</evidence>
<dbReference type="InterPro" id="IPR007263">
    <property type="entry name" value="DCC1-like"/>
</dbReference>
<sequence>MTIREDLSKPILLFNDECAVCRVIARWVTQSAKRQAGGSPLIIRPIGNDPLALRALNPQLDIWDAYANIHLLMPDGSMRTNGEAVAETLRRLPSTRWLARSFDVRVFEKRPFQAILNVAYMVLADLRPLLGCESCGIPPPWLHPFHWIAQRIKGRVMPKNHTAVAMGHSM</sequence>
<comment type="caution">
    <text evidence="1">The sequence shown here is derived from an EMBL/GenBank/DDBJ whole genome shotgun (WGS) entry which is preliminary data.</text>
</comment>
<dbReference type="Pfam" id="PF04134">
    <property type="entry name" value="DCC1-like"/>
    <property type="match status" value="1"/>
</dbReference>
<keyword evidence="2" id="KW-1185">Reference proteome</keyword>
<dbReference type="Proteomes" id="UP000540989">
    <property type="component" value="Unassembled WGS sequence"/>
</dbReference>
<dbReference type="GO" id="GO:0015035">
    <property type="term" value="F:protein-disulfide reductase activity"/>
    <property type="evidence" value="ECO:0007669"/>
    <property type="project" value="InterPro"/>
</dbReference>
<name>A0A7W8E757_9BACT</name>
<dbReference type="EMBL" id="JACHIP010000008">
    <property type="protein sequence ID" value="MBB5059930.1"/>
    <property type="molecule type" value="Genomic_DNA"/>
</dbReference>
<proteinExistence type="predicted"/>
<organism evidence="1 2">
    <name type="scientific">Granulicella aggregans</name>
    <dbReference type="NCBI Taxonomy" id="474949"/>
    <lineage>
        <taxon>Bacteria</taxon>
        <taxon>Pseudomonadati</taxon>
        <taxon>Acidobacteriota</taxon>
        <taxon>Terriglobia</taxon>
        <taxon>Terriglobales</taxon>
        <taxon>Acidobacteriaceae</taxon>
        <taxon>Granulicella</taxon>
    </lineage>
</organism>
<dbReference type="AlphaFoldDB" id="A0A7W8E757"/>
<gene>
    <name evidence="1" type="ORF">HDF16_004664</name>
</gene>
<evidence type="ECO:0000313" key="2">
    <source>
        <dbReference type="Proteomes" id="UP000540989"/>
    </source>
</evidence>
<protein>
    <submittedName>
        <fullName evidence="1">Putative DCC family thiol-disulfide oxidoreductase YuxK</fullName>
    </submittedName>
</protein>
<dbReference type="RefSeq" id="WP_184221896.1">
    <property type="nucleotide sequence ID" value="NZ_JACHIP010000008.1"/>
</dbReference>